<dbReference type="OrthoDB" id="2962044at2759"/>
<comment type="caution">
    <text evidence="3">The sequence shown here is derived from an EMBL/GenBank/DDBJ whole genome shotgun (WGS) entry which is preliminary data.</text>
</comment>
<evidence type="ECO:0000313" key="4">
    <source>
        <dbReference type="Proteomes" id="UP000772434"/>
    </source>
</evidence>
<dbReference type="EMBL" id="JADNRY010000009">
    <property type="protein sequence ID" value="KAF9075451.1"/>
    <property type="molecule type" value="Genomic_DNA"/>
</dbReference>
<feature type="region of interest" description="Disordered" evidence="1">
    <location>
        <begin position="223"/>
        <end position="296"/>
    </location>
</feature>
<feature type="transmembrane region" description="Helical" evidence="2">
    <location>
        <begin position="12"/>
        <end position="39"/>
    </location>
</feature>
<evidence type="ECO:0000256" key="2">
    <source>
        <dbReference type="SAM" id="Phobius"/>
    </source>
</evidence>
<feature type="compositionally biased region" description="Basic residues" evidence="1">
    <location>
        <begin position="224"/>
        <end position="233"/>
    </location>
</feature>
<dbReference type="AlphaFoldDB" id="A0A9P5UDR6"/>
<evidence type="ECO:0000256" key="1">
    <source>
        <dbReference type="SAM" id="MobiDB-lite"/>
    </source>
</evidence>
<keyword evidence="2" id="KW-1133">Transmembrane helix</keyword>
<keyword evidence="2" id="KW-0812">Transmembrane</keyword>
<reference evidence="3" key="1">
    <citation type="submission" date="2020-11" db="EMBL/GenBank/DDBJ databases">
        <authorList>
            <consortium name="DOE Joint Genome Institute"/>
            <person name="Ahrendt S."/>
            <person name="Riley R."/>
            <person name="Andreopoulos W."/>
            <person name="Labutti K."/>
            <person name="Pangilinan J."/>
            <person name="Ruiz-Duenas F.J."/>
            <person name="Barrasa J.M."/>
            <person name="Sanchez-Garcia M."/>
            <person name="Camarero S."/>
            <person name="Miyauchi S."/>
            <person name="Serrano A."/>
            <person name="Linde D."/>
            <person name="Babiker R."/>
            <person name="Drula E."/>
            <person name="Ayuso-Fernandez I."/>
            <person name="Pacheco R."/>
            <person name="Padilla G."/>
            <person name="Ferreira P."/>
            <person name="Barriuso J."/>
            <person name="Kellner H."/>
            <person name="Castanera R."/>
            <person name="Alfaro M."/>
            <person name="Ramirez L."/>
            <person name="Pisabarro A.G."/>
            <person name="Kuo A."/>
            <person name="Tritt A."/>
            <person name="Lipzen A."/>
            <person name="He G."/>
            <person name="Yan M."/>
            <person name="Ng V."/>
            <person name="Cullen D."/>
            <person name="Martin F."/>
            <person name="Rosso M.-N."/>
            <person name="Henrissat B."/>
            <person name="Hibbett D."/>
            <person name="Martinez A.T."/>
            <person name="Grigoriev I.V."/>
        </authorList>
    </citation>
    <scope>NUCLEOTIDE SEQUENCE</scope>
    <source>
        <strain evidence="3">AH 40177</strain>
    </source>
</reference>
<protein>
    <submittedName>
        <fullName evidence="3">Uncharacterized protein</fullName>
    </submittedName>
</protein>
<feature type="compositionally biased region" description="Low complexity" evidence="1">
    <location>
        <begin position="152"/>
        <end position="165"/>
    </location>
</feature>
<feature type="region of interest" description="Disordered" evidence="1">
    <location>
        <begin position="112"/>
        <end position="170"/>
    </location>
</feature>
<sequence>MAPTSSSNSSSIPTGTIVFGVVVGILVALLLAVITYLVIRQWRRRKLGNARPKHTSRGIPLEGAHLLLRPADLQAGQTEYNPYSDQTNWVSFHRPAHPNTNPEIEPMVSHSSMMHEIPTPSSPRPSLPPLVIPPNADQNEIHSADSVDDASARSSPSAYSQASASTRHHTKIWERENAKLEAPPVPLIPSQYQNYPHSEIIPFPEEDALVRGNTEKVSRLLQSRARHARRGKSLSRSATQTSHIERADSLDNAQLQVRDSAQDTDGMDAIPESPTSLTIRNPFENTSSRSTSATSSSITNYTAHYADPPYAHRLPVIHNEEEETESLYADEIPSTRPLVIMKQ</sequence>
<accession>A0A9P5UDR6</accession>
<organism evidence="3 4">
    <name type="scientific">Rhodocollybia butyracea</name>
    <dbReference type="NCBI Taxonomy" id="206335"/>
    <lineage>
        <taxon>Eukaryota</taxon>
        <taxon>Fungi</taxon>
        <taxon>Dikarya</taxon>
        <taxon>Basidiomycota</taxon>
        <taxon>Agaricomycotina</taxon>
        <taxon>Agaricomycetes</taxon>
        <taxon>Agaricomycetidae</taxon>
        <taxon>Agaricales</taxon>
        <taxon>Marasmiineae</taxon>
        <taxon>Omphalotaceae</taxon>
        <taxon>Rhodocollybia</taxon>
    </lineage>
</organism>
<evidence type="ECO:0000313" key="3">
    <source>
        <dbReference type="EMBL" id="KAF9075451.1"/>
    </source>
</evidence>
<name>A0A9P5UDR6_9AGAR</name>
<proteinExistence type="predicted"/>
<feature type="compositionally biased region" description="Low complexity" evidence="1">
    <location>
        <begin position="286"/>
        <end position="296"/>
    </location>
</feature>
<feature type="compositionally biased region" description="Polar residues" evidence="1">
    <location>
        <begin position="273"/>
        <end position="285"/>
    </location>
</feature>
<keyword evidence="2" id="KW-0472">Membrane</keyword>
<dbReference type="CDD" id="cd12087">
    <property type="entry name" value="TM_EGFR-like"/>
    <property type="match status" value="1"/>
</dbReference>
<keyword evidence="4" id="KW-1185">Reference proteome</keyword>
<dbReference type="Proteomes" id="UP000772434">
    <property type="component" value="Unassembled WGS sequence"/>
</dbReference>
<feature type="compositionally biased region" description="Pro residues" evidence="1">
    <location>
        <begin position="120"/>
        <end position="132"/>
    </location>
</feature>
<gene>
    <name evidence="3" type="ORF">BDP27DRAFT_1415239</name>
</gene>